<dbReference type="EMBL" id="WNKQ01000012">
    <property type="protein sequence ID" value="KAF5847965.1"/>
    <property type="molecule type" value="Genomic_DNA"/>
</dbReference>
<sequence>MYHCTDQSTTTIGGDAVHRSCGIGPWSYPCAINGVEKQSLVYQASPEMQVPLSSQHPSRQNLLFQQLFGRTISYHVGASTKQSQWPFAGDVDYRCIAKRGSILLFPQRGSP</sequence>
<protein>
    <submittedName>
        <fullName evidence="1">Uncharacterized protein</fullName>
    </submittedName>
</protein>
<evidence type="ECO:0000313" key="1">
    <source>
        <dbReference type="EMBL" id="KAF5847965.1"/>
    </source>
</evidence>
<dbReference type="AlphaFoldDB" id="A0A8H6DVG7"/>
<dbReference type="Proteomes" id="UP000624244">
    <property type="component" value="Unassembled WGS sequence"/>
</dbReference>
<reference evidence="1" key="1">
    <citation type="submission" date="2019-11" db="EMBL/GenBank/DDBJ databases">
        <title>Bipolaris sorokiniana Genome sequencing.</title>
        <authorList>
            <person name="Wang H."/>
        </authorList>
    </citation>
    <scope>NUCLEOTIDE SEQUENCE</scope>
</reference>
<proteinExistence type="predicted"/>
<name>A0A8H6DVG7_COCSA</name>
<comment type="caution">
    <text evidence="1">The sequence shown here is derived from an EMBL/GenBank/DDBJ whole genome shotgun (WGS) entry which is preliminary data.</text>
</comment>
<evidence type="ECO:0000313" key="2">
    <source>
        <dbReference type="Proteomes" id="UP000624244"/>
    </source>
</evidence>
<organism evidence="1 2">
    <name type="scientific">Cochliobolus sativus</name>
    <name type="common">Common root rot and spot blotch fungus</name>
    <name type="synonym">Bipolaris sorokiniana</name>
    <dbReference type="NCBI Taxonomy" id="45130"/>
    <lineage>
        <taxon>Eukaryota</taxon>
        <taxon>Fungi</taxon>
        <taxon>Dikarya</taxon>
        <taxon>Ascomycota</taxon>
        <taxon>Pezizomycotina</taxon>
        <taxon>Dothideomycetes</taxon>
        <taxon>Pleosporomycetidae</taxon>
        <taxon>Pleosporales</taxon>
        <taxon>Pleosporineae</taxon>
        <taxon>Pleosporaceae</taxon>
        <taxon>Bipolaris</taxon>
    </lineage>
</organism>
<accession>A0A8H6DVG7</accession>
<gene>
    <name evidence="1" type="ORF">GGP41_009172</name>
</gene>